<keyword evidence="1" id="KW-0805">Transcription regulation</keyword>
<keyword evidence="2" id="KW-0238">DNA-binding</keyword>
<dbReference type="SMART" id="SM00346">
    <property type="entry name" value="HTH_ICLR"/>
    <property type="match status" value="1"/>
</dbReference>
<dbReference type="InterPro" id="IPR014757">
    <property type="entry name" value="Tscrpt_reg_IclR_C"/>
</dbReference>
<dbReference type="InterPro" id="IPR005471">
    <property type="entry name" value="Tscrpt_reg_IclR_N"/>
</dbReference>
<keyword evidence="3" id="KW-0804">Transcription</keyword>
<dbReference type="InterPro" id="IPR036390">
    <property type="entry name" value="WH_DNA-bd_sf"/>
</dbReference>
<feature type="domain" description="IclR-ED" evidence="5">
    <location>
        <begin position="75"/>
        <end position="230"/>
    </location>
</feature>
<organism evidence="6 7">
    <name type="scientific">Arthrobacter alpinus</name>
    <dbReference type="NCBI Taxonomy" id="656366"/>
    <lineage>
        <taxon>Bacteria</taxon>
        <taxon>Bacillati</taxon>
        <taxon>Actinomycetota</taxon>
        <taxon>Actinomycetes</taxon>
        <taxon>Micrococcales</taxon>
        <taxon>Micrococcaceae</taxon>
        <taxon>Arthrobacter</taxon>
    </lineage>
</organism>
<dbReference type="Proteomes" id="UP000059574">
    <property type="component" value="Chromosome"/>
</dbReference>
<dbReference type="InterPro" id="IPR036388">
    <property type="entry name" value="WH-like_DNA-bd_sf"/>
</dbReference>
<dbReference type="InterPro" id="IPR050707">
    <property type="entry name" value="HTH_MetabolicPath_Reg"/>
</dbReference>
<dbReference type="PANTHER" id="PTHR30136">
    <property type="entry name" value="HELIX-TURN-HELIX TRANSCRIPTIONAL REGULATOR, ICLR FAMILY"/>
    <property type="match status" value="1"/>
</dbReference>
<evidence type="ECO:0000256" key="2">
    <source>
        <dbReference type="ARBA" id="ARBA00023125"/>
    </source>
</evidence>
<reference evidence="7" key="1">
    <citation type="submission" date="2015-11" db="EMBL/GenBank/DDBJ databases">
        <authorList>
            <person name="Kumar R."/>
            <person name="Singh D."/>
            <person name="Swarnkar M.K."/>
            <person name="Singh A.K."/>
            <person name="Kumar S."/>
        </authorList>
    </citation>
    <scope>NUCLEOTIDE SEQUENCE [LARGE SCALE GENOMIC DNA]</scope>
    <source>
        <strain evidence="7">ERGS4:06</strain>
    </source>
</reference>
<feature type="domain" description="HTH iclR-type" evidence="4">
    <location>
        <begin position="13"/>
        <end position="74"/>
    </location>
</feature>
<evidence type="ECO:0000256" key="3">
    <source>
        <dbReference type="ARBA" id="ARBA00023163"/>
    </source>
</evidence>
<name>A0A0S2M4W0_9MICC</name>
<dbReference type="SUPFAM" id="SSF55781">
    <property type="entry name" value="GAF domain-like"/>
    <property type="match status" value="1"/>
</dbReference>
<evidence type="ECO:0000259" key="5">
    <source>
        <dbReference type="PROSITE" id="PS51078"/>
    </source>
</evidence>
<sequence>MESASPSSRTAGSQTLARGILALKTIASSREGLAIQEVADQLGVHRTIAYRILNTLSDAELIRRGSDNKYRGSSGLLLLANSAHSALRAAAMPILTKLASELQQTVSLIVQEGTDAVALAVVEAQNQHYRISFTEGSRQSLNLGAAGHAISSCHPPLASDPEPVKAARAKGYSSTYGEVEPNMYGLAAPVIGDSWNMPACINVITNRPELIESAIPAVVAAAALIAAQLA</sequence>
<gene>
    <name evidence="6" type="ORF">AS189_13145</name>
</gene>
<evidence type="ECO:0000259" key="4">
    <source>
        <dbReference type="PROSITE" id="PS51077"/>
    </source>
</evidence>
<dbReference type="GO" id="GO:0045892">
    <property type="term" value="P:negative regulation of DNA-templated transcription"/>
    <property type="evidence" value="ECO:0007669"/>
    <property type="project" value="TreeGrafter"/>
</dbReference>
<evidence type="ECO:0000256" key="1">
    <source>
        <dbReference type="ARBA" id="ARBA00023015"/>
    </source>
</evidence>
<dbReference type="AlphaFoldDB" id="A0A0S2M4W0"/>
<dbReference type="InterPro" id="IPR029016">
    <property type="entry name" value="GAF-like_dom_sf"/>
</dbReference>
<evidence type="ECO:0000313" key="6">
    <source>
        <dbReference type="EMBL" id="ALO68544.1"/>
    </source>
</evidence>
<dbReference type="Pfam" id="PF09339">
    <property type="entry name" value="HTH_IclR"/>
    <property type="match status" value="1"/>
</dbReference>
<accession>A0A0S2M4W0</accession>
<reference evidence="6 7" key="2">
    <citation type="journal article" date="2016" name="J. Biotechnol.">
        <title>Complete genome sequence of Arthrobacter alpinus ERGS4:06, a yellow pigmented bacterium tolerant to cold and radiations isolated from Sikkim Himalaya.</title>
        <authorList>
            <person name="Kumar R."/>
            <person name="Singh D."/>
            <person name="Swarnkar M.K."/>
            <person name="Singh A.K."/>
            <person name="Kumar S."/>
        </authorList>
    </citation>
    <scope>NUCLEOTIDE SEQUENCE [LARGE SCALE GENOMIC DNA]</scope>
    <source>
        <strain evidence="6 7">ERGS4:06</strain>
    </source>
</reference>
<proteinExistence type="predicted"/>
<dbReference type="PROSITE" id="PS51078">
    <property type="entry name" value="ICLR_ED"/>
    <property type="match status" value="1"/>
</dbReference>
<evidence type="ECO:0000313" key="7">
    <source>
        <dbReference type="Proteomes" id="UP000059574"/>
    </source>
</evidence>
<dbReference type="SUPFAM" id="SSF46785">
    <property type="entry name" value="Winged helix' DNA-binding domain"/>
    <property type="match status" value="1"/>
</dbReference>
<dbReference type="Gene3D" id="1.10.10.10">
    <property type="entry name" value="Winged helix-like DNA-binding domain superfamily/Winged helix DNA-binding domain"/>
    <property type="match status" value="1"/>
</dbReference>
<dbReference type="Pfam" id="PF01614">
    <property type="entry name" value="IclR_C"/>
    <property type="match status" value="1"/>
</dbReference>
<dbReference type="PROSITE" id="PS51077">
    <property type="entry name" value="HTH_ICLR"/>
    <property type="match status" value="1"/>
</dbReference>
<dbReference type="OrthoDB" id="156285at2"/>
<protein>
    <submittedName>
        <fullName evidence="6">IclR family transcriptional regulator</fullName>
    </submittedName>
</protein>
<dbReference type="GO" id="GO:0003677">
    <property type="term" value="F:DNA binding"/>
    <property type="evidence" value="ECO:0007669"/>
    <property type="project" value="UniProtKB-KW"/>
</dbReference>
<dbReference type="PANTHER" id="PTHR30136:SF24">
    <property type="entry name" value="HTH-TYPE TRANSCRIPTIONAL REPRESSOR ALLR"/>
    <property type="match status" value="1"/>
</dbReference>
<dbReference type="GO" id="GO:0003700">
    <property type="term" value="F:DNA-binding transcription factor activity"/>
    <property type="evidence" value="ECO:0007669"/>
    <property type="project" value="TreeGrafter"/>
</dbReference>
<dbReference type="EMBL" id="CP013200">
    <property type="protein sequence ID" value="ALO68544.1"/>
    <property type="molecule type" value="Genomic_DNA"/>
</dbReference>
<dbReference type="Gene3D" id="3.30.450.40">
    <property type="match status" value="2"/>
</dbReference>